<dbReference type="InterPro" id="IPR050482">
    <property type="entry name" value="Sensor_HK_TwoCompSys"/>
</dbReference>
<proteinExistence type="predicted"/>
<dbReference type="STRING" id="112413.SAMN05421854_1021055"/>
<dbReference type="Gene3D" id="3.30.565.10">
    <property type="entry name" value="Histidine kinase-like ATPase, C-terminal domain"/>
    <property type="match status" value="1"/>
</dbReference>
<dbReference type="Pfam" id="PF13796">
    <property type="entry name" value="Sensor"/>
    <property type="match status" value="1"/>
</dbReference>
<feature type="domain" description="Histidine kinase/HSP90-like ATPase" evidence="10">
    <location>
        <begin position="309"/>
        <end position="399"/>
    </location>
</feature>
<dbReference type="InterPro" id="IPR011712">
    <property type="entry name" value="Sig_transdc_His_kin_sub3_dim/P"/>
</dbReference>
<comment type="catalytic activity">
    <reaction evidence="1">
        <text>ATP + protein L-histidine = ADP + protein N-phospho-L-histidine.</text>
        <dbReference type="EC" id="2.7.13.3"/>
    </reaction>
</comment>
<organism evidence="11 12">
    <name type="scientific">Amycolatopsis rubida</name>
    <dbReference type="NCBI Taxonomy" id="112413"/>
    <lineage>
        <taxon>Bacteria</taxon>
        <taxon>Bacillati</taxon>
        <taxon>Actinomycetota</taxon>
        <taxon>Actinomycetes</taxon>
        <taxon>Pseudonocardiales</taxon>
        <taxon>Pseudonocardiaceae</taxon>
        <taxon>Amycolatopsis</taxon>
    </lineage>
</organism>
<feature type="transmembrane region" description="Helical" evidence="9">
    <location>
        <begin position="147"/>
        <end position="169"/>
    </location>
</feature>
<dbReference type="GO" id="GO:0016020">
    <property type="term" value="C:membrane"/>
    <property type="evidence" value="ECO:0007669"/>
    <property type="project" value="InterPro"/>
</dbReference>
<evidence type="ECO:0000256" key="5">
    <source>
        <dbReference type="ARBA" id="ARBA00022741"/>
    </source>
</evidence>
<dbReference type="InterPro" id="IPR036890">
    <property type="entry name" value="HATPase_C_sf"/>
</dbReference>
<dbReference type="Proteomes" id="UP000199137">
    <property type="component" value="Unassembled WGS sequence"/>
</dbReference>
<dbReference type="SUPFAM" id="SSF55874">
    <property type="entry name" value="ATPase domain of HSP90 chaperone/DNA topoisomerase II/histidine kinase"/>
    <property type="match status" value="1"/>
</dbReference>
<evidence type="ECO:0000259" key="10">
    <source>
        <dbReference type="SMART" id="SM00387"/>
    </source>
</evidence>
<feature type="transmembrane region" description="Helical" evidence="9">
    <location>
        <begin position="93"/>
        <end position="113"/>
    </location>
</feature>
<dbReference type="Pfam" id="PF02518">
    <property type="entry name" value="HATPase_c"/>
    <property type="match status" value="1"/>
</dbReference>
<keyword evidence="4" id="KW-0808">Transferase</keyword>
<keyword evidence="8" id="KW-0902">Two-component regulatory system</keyword>
<dbReference type="AlphaFoldDB" id="A0A1I5JC25"/>
<evidence type="ECO:0000256" key="4">
    <source>
        <dbReference type="ARBA" id="ARBA00022679"/>
    </source>
</evidence>
<evidence type="ECO:0000256" key="7">
    <source>
        <dbReference type="ARBA" id="ARBA00022840"/>
    </source>
</evidence>
<protein>
    <recommendedName>
        <fullName evidence="2">histidine kinase</fullName>
        <ecNumber evidence="2">2.7.13.3</ecNumber>
    </recommendedName>
</protein>
<dbReference type="GO" id="GO:0000155">
    <property type="term" value="F:phosphorelay sensor kinase activity"/>
    <property type="evidence" value="ECO:0007669"/>
    <property type="project" value="InterPro"/>
</dbReference>
<feature type="transmembrane region" description="Helical" evidence="9">
    <location>
        <begin position="125"/>
        <end position="141"/>
    </location>
</feature>
<keyword evidence="9" id="KW-1133">Transmembrane helix</keyword>
<evidence type="ECO:0000256" key="6">
    <source>
        <dbReference type="ARBA" id="ARBA00022777"/>
    </source>
</evidence>
<dbReference type="EC" id="2.7.13.3" evidence="2"/>
<dbReference type="SMART" id="SM00387">
    <property type="entry name" value="HATPase_c"/>
    <property type="match status" value="1"/>
</dbReference>
<evidence type="ECO:0000256" key="9">
    <source>
        <dbReference type="SAM" id="Phobius"/>
    </source>
</evidence>
<feature type="transmembrane region" description="Helical" evidence="9">
    <location>
        <begin position="12"/>
        <end position="45"/>
    </location>
</feature>
<dbReference type="PANTHER" id="PTHR24421:SF10">
    <property type="entry name" value="NITRATE_NITRITE SENSOR PROTEIN NARQ"/>
    <property type="match status" value="1"/>
</dbReference>
<dbReference type="GO" id="GO:0046983">
    <property type="term" value="F:protein dimerization activity"/>
    <property type="evidence" value="ECO:0007669"/>
    <property type="project" value="InterPro"/>
</dbReference>
<keyword evidence="6 11" id="KW-0418">Kinase</keyword>
<evidence type="ECO:0000313" key="12">
    <source>
        <dbReference type="Proteomes" id="UP000199137"/>
    </source>
</evidence>
<dbReference type="Pfam" id="PF07730">
    <property type="entry name" value="HisKA_3"/>
    <property type="match status" value="1"/>
</dbReference>
<dbReference type="EMBL" id="FOWC01000002">
    <property type="protein sequence ID" value="SFO70388.1"/>
    <property type="molecule type" value="Genomic_DNA"/>
</dbReference>
<keyword evidence="3" id="KW-0597">Phosphoprotein</keyword>
<evidence type="ECO:0000256" key="3">
    <source>
        <dbReference type="ARBA" id="ARBA00022553"/>
    </source>
</evidence>
<evidence type="ECO:0000256" key="1">
    <source>
        <dbReference type="ARBA" id="ARBA00000085"/>
    </source>
</evidence>
<evidence type="ECO:0000256" key="2">
    <source>
        <dbReference type="ARBA" id="ARBA00012438"/>
    </source>
</evidence>
<keyword evidence="9" id="KW-0472">Membrane</keyword>
<dbReference type="InterPro" id="IPR003594">
    <property type="entry name" value="HATPase_dom"/>
</dbReference>
<dbReference type="RefSeq" id="WP_167545286.1">
    <property type="nucleotide sequence ID" value="NZ_FOWC01000002.1"/>
</dbReference>
<name>A0A1I5JC25_9PSEU</name>
<evidence type="ECO:0000313" key="11">
    <source>
        <dbReference type="EMBL" id="SFO70388.1"/>
    </source>
</evidence>
<sequence length="399" mass="42483">MKRWLRSWWSGLRYLLVGAATSFLAMLLFFAIAIVLATCLIGVGIPALPVALKLLRYPLRFERRRAGRRLGEPIEEPYANVSPIRDPASLRDLAWLAVHAVVGFIVGVLAFSLPLGGLRQILTGVFWWLVPGGIPSSLAFVVNSWPLAALCVFSGIVMIALTFWAAPLARWQALATRALLGPRPGASLTDRVVELTATRAAALEAHGAELRRLERDLHDGTQARLSAVVLQLGIADQLFEGNPGKARELLGKAQDAATEALAELRTVVRSIHPPLLTDRGLDGAITALADRCAVPCTVDVRSSARRPAAVEAAVYFIVAETLANVTKHSGAEHASITLGGTVDTVRIEIRDDGRGGADESQGSGLAGIRKRAEAFDGTVTLTSPPGGPTVLEVELPCGS</sequence>
<dbReference type="InterPro" id="IPR025828">
    <property type="entry name" value="Put_sensor_dom"/>
</dbReference>
<keyword evidence="9" id="KW-0812">Transmembrane</keyword>
<accession>A0A1I5JC25</accession>
<dbReference type="Gene3D" id="1.20.5.1930">
    <property type="match status" value="1"/>
</dbReference>
<dbReference type="GO" id="GO:0005524">
    <property type="term" value="F:ATP binding"/>
    <property type="evidence" value="ECO:0007669"/>
    <property type="project" value="UniProtKB-KW"/>
</dbReference>
<reference evidence="12" key="1">
    <citation type="submission" date="2016-10" db="EMBL/GenBank/DDBJ databases">
        <authorList>
            <person name="Varghese N."/>
            <person name="Submissions S."/>
        </authorList>
    </citation>
    <scope>NUCLEOTIDE SEQUENCE [LARGE SCALE GENOMIC DNA]</scope>
    <source>
        <strain evidence="12">DSM 44637</strain>
    </source>
</reference>
<keyword evidence="5" id="KW-0547">Nucleotide-binding</keyword>
<evidence type="ECO:0000256" key="8">
    <source>
        <dbReference type="ARBA" id="ARBA00023012"/>
    </source>
</evidence>
<keyword evidence="7" id="KW-0067">ATP-binding</keyword>
<gene>
    <name evidence="11" type="ORF">SAMN05421854_1021055</name>
</gene>
<dbReference type="CDD" id="cd16917">
    <property type="entry name" value="HATPase_UhpB-NarQ-NarX-like"/>
    <property type="match status" value="1"/>
</dbReference>
<dbReference type="PANTHER" id="PTHR24421">
    <property type="entry name" value="NITRATE/NITRITE SENSOR PROTEIN NARX-RELATED"/>
    <property type="match status" value="1"/>
</dbReference>